<feature type="transmembrane region" description="Helical" evidence="1">
    <location>
        <begin position="242"/>
        <end position="264"/>
    </location>
</feature>
<dbReference type="AlphaFoldDB" id="A0A2S3VPK5"/>
<feature type="transmembrane region" description="Helical" evidence="1">
    <location>
        <begin position="40"/>
        <end position="61"/>
    </location>
</feature>
<feature type="transmembrane region" description="Helical" evidence="1">
    <location>
        <begin position="270"/>
        <end position="288"/>
    </location>
</feature>
<name>A0A2S3VPK5_9PSED</name>
<feature type="transmembrane region" description="Helical" evidence="1">
    <location>
        <begin position="107"/>
        <end position="124"/>
    </location>
</feature>
<keyword evidence="1" id="KW-0472">Membrane</keyword>
<evidence type="ECO:0000313" key="3">
    <source>
        <dbReference type="Proteomes" id="UP000237440"/>
    </source>
</evidence>
<gene>
    <name evidence="2" type="ORF">B0D71_10525</name>
</gene>
<organism evidence="2 3">
    <name type="scientific">Pseudomonas laurylsulfativorans</name>
    <dbReference type="NCBI Taxonomy" id="1943631"/>
    <lineage>
        <taxon>Bacteria</taxon>
        <taxon>Pseudomonadati</taxon>
        <taxon>Pseudomonadota</taxon>
        <taxon>Gammaproteobacteria</taxon>
        <taxon>Pseudomonadales</taxon>
        <taxon>Pseudomonadaceae</taxon>
        <taxon>Pseudomonas</taxon>
    </lineage>
</organism>
<sequence>MLPFNTHRHFSIGVLSGVLANTLLGLSSIFWKYIGSLNAVVLLSYRVYLSFLTVFLVVWAGRELRLLFAQLNVKLLLLHALAAMLIAINWGTFIWASVHGRVLESSLGYLVAPILSIAIGLIVYKESVTVFKVIAVAVMLISVMSLLVLNGDLDVRVYLGIGLAWGFYSCLKKMTSLSVFNGLLLESLVLSFLCALFFVFSGLSMTIPDDFGLWRTLLVFSCGVVSIIPLALFSFSAKRLSVISMGLSQFVLPITQFFVATIIYKQAASPVTIAALLAVIVGSLLVVFEPVLRKQSCFGGGGRDEV</sequence>
<feature type="transmembrane region" description="Helical" evidence="1">
    <location>
        <begin position="131"/>
        <end position="149"/>
    </location>
</feature>
<feature type="transmembrane region" description="Helical" evidence="1">
    <location>
        <begin position="73"/>
        <end position="95"/>
    </location>
</feature>
<keyword evidence="1" id="KW-1133">Transmembrane helix</keyword>
<comment type="caution">
    <text evidence="2">The sequence shown here is derived from an EMBL/GenBank/DDBJ whole genome shotgun (WGS) entry which is preliminary data.</text>
</comment>
<evidence type="ECO:0000256" key="1">
    <source>
        <dbReference type="SAM" id="Phobius"/>
    </source>
</evidence>
<dbReference type="InterPro" id="IPR037185">
    <property type="entry name" value="EmrE-like"/>
</dbReference>
<dbReference type="RefSeq" id="WP_103394756.1">
    <property type="nucleotide sequence ID" value="NZ_MUJK01000003.1"/>
</dbReference>
<protein>
    <recommendedName>
        <fullName evidence="4">RarD protein</fullName>
    </recommendedName>
</protein>
<evidence type="ECO:0000313" key="2">
    <source>
        <dbReference type="EMBL" id="POF41888.1"/>
    </source>
</evidence>
<dbReference type="SUPFAM" id="SSF103481">
    <property type="entry name" value="Multidrug resistance efflux transporter EmrE"/>
    <property type="match status" value="1"/>
</dbReference>
<reference evidence="3" key="1">
    <citation type="submission" date="2017-02" db="EMBL/GenBank/DDBJ databases">
        <authorList>
            <person name="Furmanczyk E.M."/>
        </authorList>
    </citation>
    <scope>NUCLEOTIDE SEQUENCE [LARGE SCALE GENOMIC DNA]</scope>
    <source>
        <strain evidence="3">AP3_22</strain>
    </source>
</reference>
<accession>A0A2S3VPK5</accession>
<evidence type="ECO:0008006" key="4">
    <source>
        <dbReference type="Google" id="ProtNLM"/>
    </source>
</evidence>
<keyword evidence="1" id="KW-0812">Transmembrane</keyword>
<feature type="transmembrane region" description="Helical" evidence="1">
    <location>
        <begin position="12"/>
        <end position="34"/>
    </location>
</feature>
<proteinExistence type="predicted"/>
<feature type="transmembrane region" description="Helical" evidence="1">
    <location>
        <begin position="183"/>
        <end position="207"/>
    </location>
</feature>
<dbReference type="EMBL" id="MUJK01000003">
    <property type="protein sequence ID" value="POF41888.1"/>
    <property type="molecule type" value="Genomic_DNA"/>
</dbReference>
<dbReference type="Proteomes" id="UP000237440">
    <property type="component" value="Unassembled WGS sequence"/>
</dbReference>
<feature type="transmembrane region" description="Helical" evidence="1">
    <location>
        <begin position="213"/>
        <end position="235"/>
    </location>
</feature>
<keyword evidence="3" id="KW-1185">Reference proteome</keyword>
<dbReference type="OrthoDB" id="369870at2"/>